<feature type="region of interest" description="Disordered" evidence="8">
    <location>
        <begin position="32"/>
        <end position="123"/>
    </location>
</feature>
<keyword evidence="5" id="KW-1003">Cell membrane</keyword>
<reference evidence="9 10" key="1">
    <citation type="submission" date="2024-08" db="EMBL/GenBank/DDBJ databases">
        <title>Insights into the chromosomal genome structure of Flemingia macrophylla.</title>
        <authorList>
            <person name="Ding Y."/>
            <person name="Zhao Y."/>
            <person name="Bi W."/>
            <person name="Wu M."/>
            <person name="Zhao G."/>
            <person name="Gong Y."/>
            <person name="Li W."/>
            <person name="Zhang P."/>
        </authorList>
    </citation>
    <scope>NUCLEOTIDE SEQUENCE [LARGE SCALE GENOMIC DNA]</scope>
    <source>
        <strain evidence="9">DYQJB</strain>
        <tissue evidence="9">Leaf</tissue>
    </source>
</reference>
<proteinExistence type="inferred from homology"/>
<dbReference type="GO" id="GO:0009734">
    <property type="term" value="P:auxin-activated signaling pathway"/>
    <property type="evidence" value="ECO:0007669"/>
    <property type="project" value="UniProtKB-KW"/>
</dbReference>
<accession>A0ABD1NEN9</accession>
<feature type="compositionally biased region" description="Low complexity" evidence="8">
    <location>
        <begin position="78"/>
        <end position="94"/>
    </location>
</feature>
<evidence type="ECO:0000256" key="1">
    <source>
        <dbReference type="ARBA" id="ARBA00002281"/>
    </source>
</evidence>
<comment type="similarity">
    <text evidence="3">Belongs to the BIG GRAIN 1 (BG1) plant protein family.</text>
</comment>
<sequence length="350" mass="39486">MYPSQNHAKNPSFSSTLLDNIYRSIDHPTADMNLYSQTTPTKQRKELAAAANKATERPHKYHHHHNHNHNHNDAPLYSSTSSDSSSGVLSSSDTESLRSRVSCFAPSRSRPKPNPKPVITSEGLIKSKSRALKIYNNLKKVKQPISPGGRLSTFLNSLFATKKTKTTYDDDAAAKARQADSSTCSSASSFSRSCLSKPSSDKLRDGVKRTVRFYPLTVIVDEDCRPCGHKCLYENDTRLMPTTTWKVALQQKPLHATTRRDDPASATDFFKDYRRTQNNADFVFRDFSHHHHHHHHHDDDDDDDAASYSSSDLFELDHLSVMGNTRYREELPVYETTHLSTNRAIANGLI</sequence>
<comment type="caution">
    <text evidence="9">The sequence shown here is derived from an EMBL/GenBank/DDBJ whole genome shotgun (WGS) entry which is preliminary data.</text>
</comment>
<name>A0ABD1NEN9_9FABA</name>
<evidence type="ECO:0000313" key="9">
    <source>
        <dbReference type="EMBL" id="KAL2346586.1"/>
    </source>
</evidence>
<gene>
    <name evidence="9" type="ORF">Fmac_000586</name>
</gene>
<dbReference type="PANTHER" id="PTHR33541">
    <property type="entry name" value="PROTEIN BIG GRAIN 1-LIKE A-RELATED"/>
    <property type="match status" value="1"/>
</dbReference>
<evidence type="ECO:0008006" key="11">
    <source>
        <dbReference type="Google" id="ProtNLM"/>
    </source>
</evidence>
<dbReference type="Proteomes" id="UP001603857">
    <property type="component" value="Unassembled WGS sequence"/>
</dbReference>
<evidence type="ECO:0000313" key="10">
    <source>
        <dbReference type="Proteomes" id="UP001603857"/>
    </source>
</evidence>
<comment type="subcellular location">
    <subcellularLocation>
        <location evidence="2">Cell membrane</location>
    </subcellularLocation>
</comment>
<dbReference type="InterPro" id="IPR039621">
    <property type="entry name" value="BG1-like"/>
</dbReference>
<keyword evidence="6" id="KW-0472">Membrane</keyword>
<evidence type="ECO:0000256" key="8">
    <source>
        <dbReference type="SAM" id="MobiDB-lite"/>
    </source>
</evidence>
<evidence type="ECO:0000256" key="2">
    <source>
        <dbReference type="ARBA" id="ARBA00004236"/>
    </source>
</evidence>
<keyword evidence="4" id="KW-0813">Transport</keyword>
<dbReference type="PANTHER" id="PTHR33541:SF12">
    <property type="entry name" value="PROTEIN BIG GRAIN 1-LIKE A"/>
    <property type="match status" value="1"/>
</dbReference>
<evidence type="ECO:0000256" key="3">
    <source>
        <dbReference type="ARBA" id="ARBA00010067"/>
    </source>
</evidence>
<dbReference type="AlphaFoldDB" id="A0ABD1NEN9"/>
<keyword evidence="10" id="KW-1185">Reference proteome</keyword>
<dbReference type="EMBL" id="JBGMDY010000001">
    <property type="protein sequence ID" value="KAL2346586.1"/>
    <property type="molecule type" value="Genomic_DNA"/>
</dbReference>
<organism evidence="9 10">
    <name type="scientific">Flemingia macrophylla</name>
    <dbReference type="NCBI Taxonomy" id="520843"/>
    <lineage>
        <taxon>Eukaryota</taxon>
        <taxon>Viridiplantae</taxon>
        <taxon>Streptophyta</taxon>
        <taxon>Embryophyta</taxon>
        <taxon>Tracheophyta</taxon>
        <taxon>Spermatophyta</taxon>
        <taxon>Magnoliopsida</taxon>
        <taxon>eudicotyledons</taxon>
        <taxon>Gunneridae</taxon>
        <taxon>Pentapetalae</taxon>
        <taxon>rosids</taxon>
        <taxon>fabids</taxon>
        <taxon>Fabales</taxon>
        <taxon>Fabaceae</taxon>
        <taxon>Papilionoideae</taxon>
        <taxon>50 kb inversion clade</taxon>
        <taxon>NPAAA clade</taxon>
        <taxon>indigoferoid/millettioid clade</taxon>
        <taxon>Phaseoleae</taxon>
        <taxon>Flemingia</taxon>
    </lineage>
</organism>
<protein>
    <recommendedName>
        <fullName evidence="11">Protein BIG GRAIN 1-like B</fullName>
    </recommendedName>
</protein>
<evidence type="ECO:0000256" key="7">
    <source>
        <dbReference type="ARBA" id="ARBA00023294"/>
    </source>
</evidence>
<evidence type="ECO:0000256" key="5">
    <source>
        <dbReference type="ARBA" id="ARBA00022475"/>
    </source>
</evidence>
<keyword evidence="7" id="KW-0927">Auxin signaling pathway</keyword>
<evidence type="ECO:0000256" key="6">
    <source>
        <dbReference type="ARBA" id="ARBA00023136"/>
    </source>
</evidence>
<dbReference type="GO" id="GO:0005886">
    <property type="term" value="C:plasma membrane"/>
    <property type="evidence" value="ECO:0007669"/>
    <property type="project" value="UniProtKB-SubCell"/>
</dbReference>
<comment type="function">
    <text evidence="1">Involved in auxin transport. Regulator of the auxin signaling pathway.</text>
</comment>
<feature type="compositionally biased region" description="Basic residues" evidence="8">
    <location>
        <begin position="59"/>
        <end position="69"/>
    </location>
</feature>
<evidence type="ECO:0000256" key="4">
    <source>
        <dbReference type="ARBA" id="ARBA00022448"/>
    </source>
</evidence>